<feature type="non-terminal residue" evidence="3">
    <location>
        <position position="78"/>
    </location>
</feature>
<sequence length="78" mass="8932">CPKLEDLPAEQWSISNVRNALKELLKDMNQSSLAKECPLSQGMISSVVNSTYYANVSAAKCHEFGRWYKHFKRSKCHK</sequence>
<protein>
    <submittedName>
        <fullName evidence="3">DNA-binding protein satb1</fullName>
    </submittedName>
</protein>
<dbReference type="PANTHER" id="PTHR15116:SF14">
    <property type="entry name" value="DNA-BINDING PROTEIN SATB1"/>
    <property type="match status" value="1"/>
</dbReference>
<proteinExistence type="predicted"/>
<evidence type="ECO:0000313" key="3">
    <source>
        <dbReference type="EMBL" id="MEQ2200448.1"/>
    </source>
</evidence>
<gene>
    <name evidence="3" type="primary">SATB1_4</name>
    <name evidence="3" type="ORF">XENOCAPTIV_029539</name>
</gene>
<comment type="subcellular location">
    <subcellularLocation>
        <location evidence="1">Nucleus</location>
    </subcellularLocation>
</comment>
<evidence type="ECO:0000259" key="2">
    <source>
        <dbReference type="PROSITE" id="PS51983"/>
    </source>
</evidence>
<dbReference type="InterPro" id="IPR039673">
    <property type="entry name" value="SATB1/SATB2"/>
</dbReference>
<dbReference type="GO" id="GO:0003677">
    <property type="term" value="F:DNA binding"/>
    <property type="evidence" value="ECO:0007669"/>
    <property type="project" value="UniProtKB-KW"/>
</dbReference>
<dbReference type="Pfam" id="PF16557">
    <property type="entry name" value="CUTL"/>
    <property type="match status" value="1"/>
</dbReference>
<dbReference type="Proteomes" id="UP001434883">
    <property type="component" value="Unassembled WGS sequence"/>
</dbReference>
<dbReference type="SUPFAM" id="SSF47413">
    <property type="entry name" value="lambda repressor-like DNA-binding domains"/>
    <property type="match status" value="1"/>
</dbReference>
<feature type="domain" description="CUTL" evidence="2">
    <location>
        <begin position="3"/>
        <end position="76"/>
    </location>
</feature>
<dbReference type="Gene3D" id="1.10.260.70">
    <property type="entry name" value="SATB, CULT domain"/>
    <property type="match status" value="1"/>
</dbReference>
<dbReference type="PROSITE" id="PS51983">
    <property type="entry name" value="CUTL"/>
    <property type="match status" value="1"/>
</dbReference>
<feature type="non-terminal residue" evidence="3">
    <location>
        <position position="1"/>
    </location>
</feature>
<dbReference type="EMBL" id="JAHRIN010026070">
    <property type="protein sequence ID" value="MEQ2200448.1"/>
    <property type="molecule type" value="Genomic_DNA"/>
</dbReference>
<dbReference type="InterPro" id="IPR032355">
    <property type="entry name" value="CUTL"/>
</dbReference>
<comment type="caution">
    <text evidence="3">The sequence shown here is derived from an EMBL/GenBank/DDBJ whole genome shotgun (WGS) entry which is preliminary data.</text>
</comment>
<keyword evidence="4" id="KW-1185">Reference proteome</keyword>
<reference evidence="3 4" key="1">
    <citation type="submission" date="2021-06" db="EMBL/GenBank/DDBJ databases">
        <authorList>
            <person name="Palmer J.M."/>
        </authorList>
    </citation>
    <scope>NUCLEOTIDE SEQUENCE [LARGE SCALE GENOMIC DNA]</scope>
    <source>
        <strain evidence="3 4">XC_2019</strain>
        <tissue evidence="3">Muscle</tissue>
    </source>
</reference>
<dbReference type="InterPro" id="IPR010982">
    <property type="entry name" value="Lambda_DNA-bd_dom_sf"/>
</dbReference>
<evidence type="ECO:0000313" key="4">
    <source>
        <dbReference type="Proteomes" id="UP001434883"/>
    </source>
</evidence>
<name>A0ABV0QX69_9TELE</name>
<evidence type="ECO:0000256" key="1">
    <source>
        <dbReference type="ARBA" id="ARBA00004123"/>
    </source>
</evidence>
<accession>A0ABV0QX69</accession>
<keyword evidence="3" id="KW-0238">DNA-binding</keyword>
<organism evidence="3 4">
    <name type="scientific">Xenoophorus captivus</name>
    <dbReference type="NCBI Taxonomy" id="1517983"/>
    <lineage>
        <taxon>Eukaryota</taxon>
        <taxon>Metazoa</taxon>
        <taxon>Chordata</taxon>
        <taxon>Craniata</taxon>
        <taxon>Vertebrata</taxon>
        <taxon>Euteleostomi</taxon>
        <taxon>Actinopterygii</taxon>
        <taxon>Neopterygii</taxon>
        <taxon>Teleostei</taxon>
        <taxon>Neoteleostei</taxon>
        <taxon>Acanthomorphata</taxon>
        <taxon>Ovalentaria</taxon>
        <taxon>Atherinomorphae</taxon>
        <taxon>Cyprinodontiformes</taxon>
        <taxon>Goodeidae</taxon>
        <taxon>Xenoophorus</taxon>
    </lineage>
</organism>
<dbReference type="PANTHER" id="PTHR15116">
    <property type="entry name" value="DNA-BINDING PROTEIN SATB FAMILY MEMBER"/>
    <property type="match status" value="1"/>
</dbReference>
<dbReference type="InterPro" id="IPR038216">
    <property type="entry name" value="SATB_CUTL_sf"/>
</dbReference>